<organism evidence="5 6">
    <name type="scientific">Cetraspora pellucida</name>
    <dbReference type="NCBI Taxonomy" id="1433469"/>
    <lineage>
        <taxon>Eukaryota</taxon>
        <taxon>Fungi</taxon>
        <taxon>Fungi incertae sedis</taxon>
        <taxon>Mucoromycota</taxon>
        <taxon>Glomeromycotina</taxon>
        <taxon>Glomeromycetes</taxon>
        <taxon>Diversisporales</taxon>
        <taxon>Gigasporaceae</taxon>
        <taxon>Cetraspora</taxon>
    </lineage>
</organism>
<keyword evidence="2" id="KW-0647">Proteasome</keyword>
<keyword evidence="6" id="KW-1185">Reference proteome</keyword>
<comment type="similarity">
    <text evidence="1">Belongs to the PA28 family.</text>
</comment>
<proteinExistence type="inferred from homology"/>
<dbReference type="GO" id="GO:0005654">
    <property type="term" value="C:nucleoplasm"/>
    <property type="evidence" value="ECO:0007669"/>
    <property type="project" value="TreeGrafter"/>
</dbReference>
<feature type="domain" description="Proteasome activator PA28 N-terminal" evidence="3">
    <location>
        <begin position="12"/>
        <end position="47"/>
    </location>
</feature>
<dbReference type="Gene3D" id="1.20.5.120">
    <property type="entry name" value="Proteasome activator pa28, N-terminal domain"/>
    <property type="match status" value="1"/>
</dbReference>
<sequence length="254" mass="29694">MSQSDHFTATSNPQNLDQFHSKLKLQSLEIINQIFPRKILELNNLLQYQKDGSVTNLKISLVQNDDIKSRKRRREEINDHSQIVEDVKDAKSVLCDAIHTKNSDRVDNNDNTECVNNGNDYYRIKELHKILEDEVACFAGYCCKLRAWVTLKYPRIGTEENPKISAQEDITAELSRVEDSSFLFLDSITRYYVARTKLCKTYYKFPTIQDSYHALNHLDKQHLISVLHHLEDIWIKILKDIFDLNYIIVLSSKE</sequence>
<reference evidence="5" key="1">
    <citation type="submission" date="2021-06" db="EMBL/GenBank/DDBJ databases">
        <authorList>
            <person name="Kallberg Y."/>
            <person name="Tangrot J."/>
            <person name="Rosling A."/>
        </authorList>
    </citation>
    <scope>NUCLEOTIDE SEQUENCE</scope>
    <source>
        <strain evidence="5">FL966</strain>
    </source>
</reference>
<comment type="caution">
    <text evidence="5">The sequence shown here is derived from an EMBL/GenBank/DDBJ whole genome shotgun (WGS) entry which is preliminary data.</text>
</comment>
<dbReference type="Proteomes" id="UP000789759">
    <property type="component" value="Unassembled WGS sequence"/>
</dbReference>
<dbReference type="Pfam" id="PF02251">
    <property type="entry name" value="PA28_N"/>
    <property type="match status" value="1"/>
</dbReference>
<dbReference type="AlphaFoldDB" id="A0A9N9HMN7"/>
<dbReference type="PANTHER" id="PTHR10660:SF2">
    <property type="entry name" value="LD45860P"/>
    <property type="match status" value="1"/>
</dbReference>
<gene>
    <name evidence="5" type="ORF">CPELLU_LOCUS11612</name>
</gene>
<dbReference type="InterPro" id="IPR036997">
    <property type="entry name" value="PA28_C_sf"/>
</dbReference>
<evidence type="ECO:0000259" key="3">
    <source>
        <dbReference type="Pfam" id="PF02251"/>
    </source>
</evidence>
<evidence type="ECO:0000256" key="2">
    <source>
        <dbReference type="ARBA" id="ARBA00022942"/>
    </source>
</evidence>
<dbReference type="GO" id="GO:0005737">
    <property type="term" value="C:cytoplasm"/>
    <property type="evidence" value="ECO:0007669"/>
    <property type="project" value="TreeGrafter"/>
</dbReference>
<feature type="domain" description="Proteasome activator PA28 C-terminal" evidence="4">
    <location>
        <begin position="123"/>
        <end position="234"/>
    </location>
</feature>
<dbReference type="InterPro" id="IPR003186">
    <property type="entry name" value="PA28_C"/>
</dbReference>
<dbReference type="Pfam" id="PF02252">
    <property type="entry name" value="PA28_C"/>
    <property type="match status" value="1"/>
</dbReference>
<dbReference type="InterPro" id="IPR009077">
    <property type="entry name" value="Proteasome_activ_PA28"/>
</dbReference>
<dbReference type="GO" id="GO:0061136">
    <property type="term" value="P:regulation of proteasomal protein catabolic process"/>
    <property type="evidence" value="ECO:0007669"/>
    <property type="project" value="TreeGrafter"/>
</dbReference>
<dbReference type="InterPro" id="IPR036996">
    <property type="entry name" value="PA28_N_sf"/>
</dbReference>
<evidence type="ECO:0000256" key="1">
    <source>
        <dbReference type="ARBA" id="ARBA00005883"/>
    </source>
</evidence>
<accession>A0A9N9HMN7</accession>
<dbReference type="InterPro" id="IPR036252">
    <property type="entry name" value="Proteasome_activ_sf"/>
</dbReference>
<dbReference type="GO" id="GO:0008537">
    <property type="term" value="C:proteasome activator complex"/>
    <property type="evidence" value="ECO:0007669"/>
    <property type="project" value="InterPro"/>
</dbReference>
<dbReference type="GO" id="GO:0061133">
    <property type="term" value="F:endopeptidase activator activity"/>
    <property type="evidence" value="ECO:0007669"/>
    <property type="project" value="TreeGrafter"/>
</dbReference>
<evidence type="ECO:0000313" key="5">
    <source>
        <dbReference type="EMBL" id="CAG8696855.1"/>
    </source>
</evidence>
<protein>
    <submittedName>
        <fullName evidence="5">3354_t:CDS:1</fullName>
    </submittedName>
</protein>
<dbReference type="OrthoDB" id="2358734at2759"/>
<dbReference type="Gene3D" id="1.20.120.180">
    <property type="entry name" value="Proteasome activator pa28, C-terminal domain"/>
    <property type="match status" value="1"/>
</dbReference>
<evidence type="ECO:0000259" key="4">
    <source>
        <dbReference type="Pfam" id="PF02252"/>
    </source>
</evidence>
<dbReference type="SUPFAM" id="SSF47216">
    <property type="entry name" value="Proteasome activator"/>
    <property type="match status" value="1"/>
</dbReference>
<evidence type="ECO:0000313" key="6">
    <source>
        <dbReference type="Proteomes" id="UP000789759"/>
    </source>
</evidence>
<name>A0A9N9HMN7_9GLOM</name>
<dbReference type="EMBL" id="CAJVQA010010434">
    <property type="protein sequence ID" value="CAG8696855.1"/>
    <property type="molecule type" value="Genomic_DNA"/>
</dbReference>
<dbReference type="PANTHER" id="PTHR10660">
    <property type="entry name" value="PROTEASOME REGULATOR PA28"/>
    <property type="match status" value="1"/>
</dbReference>
<dbReference type="InterPro" id="IPR003185">
    <property type="entry name" value="Proteasome_activ_PA28_N"/>
</dbReference>
<dbReference type="GO" id="GO:2000045">
    <property type="term" value="P:regulation of G1/S transition of mitotic cell cycle"/>
    <property type="evidence" value="ECO:0007669"/>
    <property type="project" value="TreeGrafter"/>
</dbReference>